<dbReference type="EMBL" id="MU860050">
    <property type="protein sequence ID" value="KAK4240002.1"/>
    <property type="molecule type" value="Genomic_DNA"/>
</dbReference>
<keyword evidence="2" id="KW-0812">Transmembrane</keyword>
<evidence type="ECO:0000313" key="3">
    <source>
        <dbReference type="EMBL" id="KAK4240002.1"/>
    </source>
</evidence>
<feature type="compositionally biased region" description="Basic and acidic residues" evidence="1">
    <location>
        <begin position="444"/>
        <end position="455"/>
    </location>
</feature>
<feature type="compositionally biased region" description="Low complexity" evidence="1">
    <location>
        <begin position="376"/>
        <end position="389"/>
    </location>
</feature>
<accession>A0AAN7HCQ4</accession>
<feature type="region of interest" description="Disordered" evidence="1">
    <location>
        <begin position="92"/>
        <end position="133"/>
    </location>
</feature>
<keyword evidence="2" id="KW-0472">Membrane</keyword>
<evidence type="ECO:0000256" key="1">
    <source>
        <dbReference type="SAM" id="MobiDB-lite"/>
    </source>
</evidence>
<reference evidence="3" key="2">
    <citation type="submission" date="2023-05" db="EMBL/GenBank/DDBJ databases">
        <authorList>
            <consortium name="Lawrence Berkeley National Laboratory"/>
            <person name="Steindorff A."/>
            <person name="Hensen N."/>
            <person name="Bonometti L."/>
            <person name="Westerberg I."/>
            <person name="Brannstrom I.O."/>
            <person name="Guillou S."/>
            <person name="Cros-Aarteil S."/>
            <person name="Calhoun S."/>
            <person name="Haridas S."/>
            <person name="Kuo A."/>
            <person name="Mondo S."/>
            <person name="Pangilinan J."/>
            <person name="Riley R."/>
            <person name="Labutti K."/>
            <person name="Andreopoulos B."/>
            <person name="Lipzen A."/>
            <person name="Chen C."/>
            <person name="Yanf M."/>
            <person name="Daum C."/>
            <person name="Ng V."/>
            <person name="Clum A."/>
            <person name="Ohm R."/>
            <person name="Martin F."/>
            <person name="Silar P."/>
            <person name="Natvig D."/>
            <person name="Lalanne C."/>
            <person name="Gautier V."/>
            <person name="Ament-Velasquez S.L."/>
            <person name="Kruys A."/>
            <person name="Hutchinson M.I."/>
            <person name="Powell A.J."/>
            <person name="Barry K."/>
            <person name="Miller A.N."/>
            <person name="Grigoriev I.V."/>
            <person name="Debuchy R."/>
            <person name="Gladieux P."/>
            <person name="Thoren M.H."/>
            <person name="Johannesson H."/>
        </authorList>
    </citation>
    <scope>NUCLEOTIDE SEQUENCE</scope>
    <source>
        <strain evidence="3">CBS 532.94</strain>
    </source>
</reference>
<reference evidence="3" key="1">
    <citation type="journal article" date="2023" name="Mol. Phylogenet. Evol.">
        <title>Genome-scale phylogeny and comparative genomics of the fungal order Sordariales.</title>
        <authorList>
            <person name="Hensen N."/>
            <person name="Bonometti L."/>
            <person name="Westerberg I."/>
            <person name="Brannstrom I.O."/>
            <person name="Guillou S."/>
            <person name="Cros-Aarteil S."/>
            <person name="Calhoun S."/>
            <person name="Haridas S."/>
            <person name="Kuo A."/>
            <person name="Mondo S."/>
            <person name="Pangilinan J."/>
            <person name="Riley R."/>
            <person name="LaButti K."/>
            <person name="Andreopoulos B."/>
            <person name="Lipzen A."/>
            <person name="Chen C."/>
            <person name="Yan M."/>
            <person name="Daum C."/>
            <person name="Ng V."/>
            <person name="Clum A."/>
            <person name="Steindorff A."/>
            <person name="Ohm R.A."/>
            <person name="Martin F."/>
            <person name="Silar P."/>
            <person name="Natvig D.O."/>
            <person name="Lalanne C."/>
            <person name="Gautier V."/>
            <person name="Ament-Velasquez S.L."/>
            <person name="Kruys A."/>
            <person name="Hutchinson M.I."/>
            <person name="Powell A.J."/>
            <person name="Barry K."/>
            <person name="Miller A.N."/>
            <person name="Grigoriev I.V."/>
            <person name="Debuchy R."/>
            <person name="Gladieux P."/>
            <person name="Hiltunen Thoren M."/>
            <person name="Johannesson H."/>
        </authorList>
    </citation>
    <scope>NUCLEOTIDE SEQUENCE</scope>
    <source>
        <strain evidence="3">CBS 532.94</strain>
    </source>
</reference>
<evidence type="ECO:0000256" key="2">
    <source>
        <dbReference type="SAM" id="Phobius"/>
    </source>
</evidence>
<name>A0AAN7HCQ4_9PEZI</name>
<organism evidence="3 4">
    <name type="scientific">Achaetomium macrosporum</name>
    <dbReference type="NCBI Taxonomy" id="79813"/>
    <lineage>
        <taxon>Eukaryota</taxon>
        <taxon>Fungi</taxon>
        <taxon>Dikarya</taxon>
        <taxon>Ascomycota</taxon>
        <taxon>Pezizomycotina</taxon>
        <taxon>Sordariomycetes</taxon>
        <taxon>Sordariomycetidae</taxon>
        <taxon>Sordariales</taxon>
        <taxon>Chaetomiaceae</taxon>
        <taxon>Achaetomium</taxon>
    </lineage>
</organism>
<feature type="compositionally biased region" description="Basic and acidic residues" evidence="1">
    <location>
        <begin position="353"/>
        <end position="365"/>
    </location>
</feature>
<dbReference type="Proteomes" id="UP001303760">
    <property type="component" value="Unassembled WGS sequence"/>
</dbReference>
<evidence type="ECO:0000313" key="4">
    <source>
        <dbReference type="Proteomes" id="UP001303760"/>
    </source>
</evidence>
<feature type="transmembrane region" description="Helical" evidence="2">
    <location>
        <begin position="37"/>
        <end position="55"/>
    </location>
</feature>
<keyword evidence="4" id="KW-1185">Reference proteome</keyword>
<feature type="compositionally biased region" description="Basic and acidic residues" evidence="1">
    <location>
        <begin position="411"/>
        <end position="421"/>
    </location>
</feature>
<proteinExistence type="predicted"/>
<feature type="compositionally biased region" description="Basic residues" evidence="1">
    <location>
        <begin position="312"/>
        <end position="321"/>
    </location>
</feature>
<comment type="caution">
    <text evidence="3">The sequence shown here is derived from an EMBL/GenBank/DDBJ whole genome shotgun (WGS) entry which is preliminary data.</text>
</comment>
<keyword evidence="2" id="KW-1133">Transmembrane helix</keyword>
<gene>
    <name evidence="3" type="ORF">C8A03DRAFT_13648</name>
</gene>
<feature type="compositionally biased region" description="Polar residues" evidence="1">
    <location>
        <begin position="123"/>
        <end position="133"/>
    </location>
</feature>
<feature type="compositionally biased region" description="Basic and acidic residues" evidence="1">
    <location>
        <begin position="94"/>
        <end position="122"/>
    </location>
</feature>
<sequence length="481" mass="53580">MAPPAYATDFHLGNGPTRRAGDETCSGWNCLSDATQTGIILVVICSVAVLGYIYWRFKIKPNQQHGGNHGRSSTNGYWEVTRSSPNRVSITIYREPRPPNDQEAGKADNRGAVRVRGNKENNKSTQTEENVFNPTTPQAGDACVPQIHLLPPPPPPVPVFWTAAAPSTVPPPPPSGHSVPWPSGPPPVPLYPIPVGPGLVTTSYPPDVPPPYFNHSASHNFERYDPKQGIEATARSAWTPQPARWSSPPRTNQERMHRATPPARNQSQWRRWFSWGGRPRMPGHARTLSDSSSTITRSRSPSSPPHPAFPRPHGRGQRSPHHGYGPSYINPSVEAVCNSSELAGPHHRVNRQPSRERPSCRDRGQATRPVPSDSASLSPLPRQRSLSPRPSRREPSPEIQSPTPERRRARVSFERAGDSDRSSTPSPRDSGARRHSATWYARRNGREDISRRRSQLRREREPAPLLFEVFRLIRHALRGDY</sequence>
<feature type="region of interest" description="Disordered" evidence="1">
    <location>
        <begin position="234"/>
        <end position="455"/>
    </location>
</feature>
<dbReference type="AlphaFoldDB" id="A0AAN7HCQ4"/>
<protein>
    <submittedName>
        <fullName evidence="3">Uncharacterized protein</fullName>
    </submittedName>
</protein>
<feature type="compositionally biased region" description="Low complexity" evidence="1">
    <location>
        <begin position="286"/>
        <end position="301"/>
    </location>
</feature>